<keyword evidence="8 9" id="KW-0472">Membrane</keyword>
<gene>
    <name evidence="12" type="primary">prsE</name>
    <name evidence="12" type="ORF">BOA8489_02819</name>
</gene>
<feature type="transmembrane region" description="Helical" evidence="9">
    <location>
        <begin position="74"/>
        <end position="93"/>
    </location>
</feature>
<evidence type="ECO:0000256" key="7">
    <source>
        <dbReference type="ARBA" id="ARBA00022989"/>
    </source>
</evidence>
<feature type="domain" description="AprE-like long alpha-helical hairpin" evidence="10">
    <location>
        <begin position="148"/>
        <end position="336"/>
    </location>
</feature>
<evidence type="ECO:0000256" key="2">
    <source>
        <dbReference type="ARBA" id="ARBA00009477"/>
    </source>
</evidence>
<dbReference type="InterPro" id="IPR050739">
    <property type="entry name" value="MFP"/>
</dbReference>
<evidence type="ECO:0000256" key="8">
    <source>
        <dbReference type="ARBA" id="ARBA00023136"/>
    </source>
</evidence>
<dbReference type="GO" id="GO:0015031">
    <property type="term" value="P:protein transport"/>
    <property type="evidence" value="ECO:0007669"/>
    <property type="project" value="InterPro"/>
</dbReference>
<evidence type="ECO:0000259" key="10">
    <source>
        <dbReference type="Pfam" id="PF25994"/>
    </source>
</evidence>
<comment type="caution">
    <text evidence="9">Lacks conserved residue(s) required for the propagation of feature annotation.</text>
</comment>
<keyword evidence="5 9" id="KW-0997">Cell inner membrane</keyword>
<dbReference type="InterPro" id="IPR058781">
    <property type="entry name" value="HH_AprE-like"/>
</dbReference>
<keyword evidence="13" id="KW-1185">Reference proteome</keyword>
<dbReference type="PANTHER" id="PTHR30386">
    <property type="entry name" value="MEMBRANE FUSION SUBUNIT OF EMRAB-TOLC MULTIDRUG EFFLUX PUMP"/>
    <property type="match status" value="1"/>
</dbReference>
<dbReference type="NCBIfam" id="TIGR01843">
    <property type="entry name" value="type_I_hlyD"/>
    <property type="match status" value="1"/>
</dbReference>
<protein>
    <recommendedName>
        <fullName evidence="9">Membrane fusion protein (MFP) family protein</fullName>
    </recommendedName>
</protein>
<feature type="domain" description="AprE-like beta-barrel" evidence="11">
    <location>
        <begin position="379"/>
        <end position="466"/>
    </location>
</feature>
<keyword evidence="6 9" id="KW-0812">Transmembrane</keyword>
<organism evidence="12 13">
    <name type="scientific">Boseongicola aestuarii</name>
    <dbReference type="NCBI Taxonomy" id="1470561"/>
    <lineage>
        <taxon>Bacteria</taxon>
        <taxon>Pseudomonadati</taxon>
        <taxon>Pseudomonadota</taxon>
        <taxon>Alphaproteobacteria</taxon>
        <taxon>Rhodobacterales</taxon>
        <taxon>Paracoccaceae</taxon>
        <taxon>Boseongicola</taxon>
    </lineage>
</organism>
<dbReference type="GO" id="GO:0005886">
    <property type="term" value="C:plasma membrane"/>
    <property type="evidence" value="ECO:0007669"/>
    <property type="project" value="UniProtKB-SubCell"/>
</dbReference>
<evidence type="ECO:0000256" key="9">
    <source>
        <dbReference type="RuleBase" id="RU365093"/>
    </source>
</evidence>
<dbReference type="EMBL" id="FXXQ01000010">
    <property type="protein sequence ID" value="SMX24692.1"/>
    <property type="molecule type" value="Genomic_DNA"/>
</dbReference>
<dbReference type="Gene3D" id="2.40.30.170">
    <property type="match status" value="1"/>
</dbReference>
<dbReference type="PRINTS" id="PR01490">
    <property type="entry name" value="RTXTOXIND"/>
</dbReference>
<dbReference type="PANTHER" id="PTHR30386:SF17">
    <property type="entry name" value="ALKALINE PROTEASE SECRETION PROTEIN APRE"/>
    <property type="match status" value="1"/>
</dbReference>
<keyword evidence="7 9" id="KW-1133">Transmembrane helix</keyword>
<keyword evidence="4 9" id="KW-1003">Cell membrane</keyword>
<dbReference type="Pfam" id="PF26002">
    <property type="entry name" value="Beta-barrel_AprE"/>
    <property type="match status" value="1"/>
</dbReference>
<evidence type="ECO:0000256" key="5">
    <source>
        <dbReference type="ARBA" id="ARBA00022519"/>
    </source>
</evidence>
<evidence type="ECO:0000256" key="4">
    <source>
        <dbReference type="ARBA" id="ARBA00022475"/>
    </source>
</evidence>
<evidence type="ECO:0000313" key="13">
    <source>
        <dbReference type="Proteomes" id="UP000201838"/>
    </source>
</evidence>
<feature type="transmembrane region" description="Helical" evidence="9">
    <location>
        <begin position="34"/>
        <end position="54"/>
    </location>
</feature>
<sequence>MMDWWKTSGTALWSATIGWLESLAREASQFAVEYAWVFLYLFLTVATLVTLRALFFRKAPVGVELTRAIRRPRFFGYVTVCALIISLASWSLFAPIASASIAFGVVSPDGSRKTISHLEGGIIQSIHVREGETVAAGDPLVTLEDVRARTEYSALRERMMFLLASRARLEAQRTNKERISFPDELKRFGGETVETIIEAQNELLESQELAHKGREKIYRQRISQINEHTAGLEEVIAAQDEQLAILEVEIENYQTLLEKGLTQASILFSLQKERTELIAKRAINSAKIAENREAIATAEIELLNLREGRIEDAHNKIPEIDNEISELRSQLESRSDVLKRTIIRAPNAGTVIDLQVATVGGVVRPGASIMELVPLDAQLIVDARVKPIDIDRVRPGMEARIILSAYKQRNLPLISGTLLSISADRLEEDRTGEPYYLAKVEVNPADLKKATDVKLIPGMPTEVMILDGERSVIHYLLDPLTASFERSFREQ</sequence>
<comment type="subcellular location">
    <subcellularLocation>
        <location evidence="1 9">Cell inner membrane</location>
        <topology evidence="1 9">Single-pass membrane protein</topology>
    </subcellularLocation>
</comment>
<proteinExistence type="inferred from homology"/>
<evidence type="ECO:0000256" key="1">
    <source>
        <dbReference type="ARBA" id="ARBA00004377"/>
    </source>
</evidence>
<dbReference type="AlphaFoldDB" id="A0A238J380"/>
<reference evidence="12 13" key="1">
    <citation type="submission" date="2017-05" db="EMBL/GenBank/DDBJ databases">
        <authorList>
            <person name="Song R."/>
            <person name="Chenine A.L."/>
            <person name="Ruprecht R.M."/>
        </authorList>
    </citation>
    <scope>NUCLEOTIDE SEQUENCE [LARGE SCALE GENOMIC DNA]</scope>
    <source>
        <strain evidence="12 13">CECT 8489</strain>
    </source>
</reference>
<dbReference type="Gene3D" id="2.40.50.100">
    <property type="match status" value="1"/>
</dbReference>
<evidence type="ECO:0000256" key="6">
    <source>
        <dbReference type="ARBA" id="ARBA00022692"/>
    </source>
</evidence>
<name>A0A238J380_9RHOB</name>
<evidence type="ECO:0000256" key="3">
    <source>
        <dbReference type="ARBA" id="ARBA00022448"/>
    </source>
</evidence>
<keyword evidence="3 9" id="KW-0813">Transport</keyword>
<dbReference type="Pfam" id="PF25994">
    <property type="entry name" value="HH_AprE"/>
    <property type="match status" value="1"/>
</dbReference>
<dbReference type="OrthoDB" id="9810980at2"/>
<evidence type="ECO:0000313" key="12">
    <source>
        <dbReference type="EMBL" id="SMX24692.1"/>
    </source>
</evidence>
<comment type="similarity">
    <text evidence="2 9">Belongs to the membrane fusion protein (MFP) (TC 8.A.1) family.</text>
</comment>
<dbReference type="InterPro" id="IPR010129">
    <property type="entry name" value="T1SS_HlyD"/>
</dbReference>
<evidence type="ECO:0000259" key="11">
    <source>
        <dbReference type="Pfam" id="PF26002"/>
    </source>
</evidence>
<dbReference type="InterPro" id="IPR058982">
    <property type="entry name" value="Beta-barrel_AprE"/>
</dbReference>
<accession>A0A238J380</accession>
<dbReference type="Proteomes" id="UP000201838">
    <property type="component" value="Unassembled WGS sequence"/>
</dbReference>
<dbReference type="RefSeq" id="WP_093974829.1">
    <property type="nucleotide sequence ID" value="NZ_FXXQ01000010.1"/>
</dbReference>